<protein>
    <recommendedName>
        <fullName evidence="4">Secreted protein</fullName>
    </recommendedName>
</protein>
<gene>
    <name evidence="2" type="ORF">F511_32786</name>
</gene>
<keyword evidence="3" id="KW-1185">Reference proteome</keyword>
<dbReference type="AlphaFoldDB" id="A0A2Z7BLG3"/>
<reference evidence="2 3" key="1">
    <citation type="journal article" date="2015" name="Proc. Natl. Acad. Sci. U.S.A.">
        <title>The resurrection genome of Boea hygrometrica: A blueprint for survival of dehydration.</title>
        <authorList>
            <person name="Xiao L."/>
            <person name="Yang G."/>
            <person name="Zhang L."/>
            <person name="Yang X."/>
            <person name="Zhao S."/>
            <person name="Ji Z."/>
            <person name="Zhou Q."/>
            <person name="Hu M."/>
            <person name="Wang Y."/>
            <person name="Chen M."/>
            <person name="Xu Y."/>
            <person name="Jin H."/>
            <person name="Xiao X."/>
            <person name="Hu G."/>
            <person name="Bao F."/>
            <person name="Hu Y."/>
            <person name="Wan P."/>
            <person name="Li L."/>
            <person name="Deng X."/>
            <person name="Kuang T."/>
            <person name="Xiang C."/>
            <person name="Zhu J.K."/>
            <person name="Oliver M.J."/>
            <person name="He Y."/>
        </authorList>
    </citation>
    <scope>NUCLEOTIDE SEQUENCE [LARGE SCALE GENOMIC DNA]</scope>
    <source>
        <strain evidence="3">cv. XS01</strain>
    </source>
</reference>
<evidence type="ECO:0008006" key="4">
    <source>
        <dbReference type="Google" id="ProtNLM"/>
    </source>
</evidence>
<evidence type="ECO:0000313" key="3">
    <source>
        <dbReference type="Proteomes" id="UP000250235"/>
    </source>
</evidence>
<dbReference type="Proteomes" id="UP000250235">
    <property type="component" value="Unassembled WGS sequence"/>
</dbReference>
<keyword evidence="1" id="KW-0732">Signal</keyword>
<sequence>MCCLFVFLAGWFFRLGSAFELKICAVRSLRCGNCITEAKDAFVEDDRLTTVPLISLLIWVLATMSRVGSYHALMSFGTNRLSNLVPYSGFPRFSDGRGGESAGGAPRG</sequence>
<proteinExistence type="predicted"/>
<feature type="chain" id="PRO_5016454820" description="Secreted protein" evidence="1">
    <location>
        <begin position="19"/>
        <end position="108"/>
    </location>
</feature>
<dbReference type="EMBL" id="KV004577">
    <property type="protein sequence ID" value="KZV35463.1"/>
    <property type="molecule type" value="Genomic_DNA"/>
</dbReference>
<feature type="signal peptide" evidence="1">
    <location>
        <begin position="1"/>
        <end position="18"/>
    </location>
</feature>
<name>A0A2Z7BLG3_9LAMI</name>
<evidence type="ECO:0000256" key="1">
    <source>
        <dbReference type="SAM" id="SignalP"/>
    </source>
</evidence>
<evidence type="ECO:0000313" key="2">
    <source>
        <dbReference type="EMBL" id="KZV35463.1"/>
    </source>
</evidence>
<accession>A0A2Z7BLG3</accession>
<organism evidence="2 3">
    <name type="scientific">Dorcoceras hygrometricum</name>
    <dbReference type="NCBI Taxonomy" id="472368"/>
    <lineage>
        <taxon>Eukaryota</taxon>
        <taxon>Viridiplantae</taxon>
        <taxon>Streptophyta</taxon>
        <taxon>Embryophyta</taxon>
        <taxon>Tracheophyta</taxon>
        <taxon>Spermatophyta</taxon>
        <taxon>Magnoliopsida</taxon>
        <taxon>eudicotyledons</taxon>
        <taxon>Gunneridae</taxon>
        <taxon>Pentapetalae</taxon>
        <taxon>asterids</taxon>
        <taxon>lamiids</taxon>
        <taxon>Lamiales</taxon>
        <taxon>Gesneriaceae</taxon>
        <taxon>Didymocarpoideae</taxon>
        <taxon>Trichosporeae</taxon>
        <taxon>Loxocarpinae</taxon>
        <taxon>Dorcoceras</taxon>
    </lineage>
</organism>